<keyword evidence="3" id="KW-1133">Transmembrane helix</keyword>
<accession>A0ABY6DF25</accession>
<feature type="compositionally biased region" description="Basic and acidic residues" evidence="5">
    <location>
        <begin position="218"/>
        <end position="227"/>
    </location>
</feature>
<proteinExistence type="predicted"/>
<dbReference type="PROSITE" id="PS52015">
    <property type="entry name" value="TONB_CTD"/>
    <property type="match status" value="1"/>
</dbReference>
<keyword evidence="4" id="KW-0472">Membrane</keyword>
<dbReference type="SUPFAM" id="SSF74653">
    <property type="entry name" value="TolA/TonB C-terminal domain"/>
    <property type="match status" value="1"/>
</dbReference>
<name>A0ABY6DF25_9RHOB</name>
<evidence type="ECO:0000259" key="6">
    <source>
        <dbReference type="PROSITE" id="PS52015"/>
    </source>
</evidence>
<feature type="region of interest" description="Disordered" evidence="5">
    <location>
        <begin position="204"/>
        <end position="286"/>
    </location>
</feature>
<evidence type="ECO:0000256" key="5">
    <source>
        <dbReference type="SAM" id="MobiDB-lite"/>
    </source>
</evidence>
<organism evidence="7 8">
    <name type="scientific">Roseovarius pelagicus</name>
    <dbReference type="NCBI Taxonomy" id="2980108"/>
    <lineage>
        <taxon>Bacteria</taxon>
        <taxon>Pseudomonadati</taxon>
        <taxon>Pseudomonadota</taxon>
        <taxon>Alphaproteobacteria</taxon>
        <taxon>Rhodobacterales</taxon>
        <taxon>Roseobacteraceae</taxon>
        <taxon>Roseovarius</taxon>
    </lineage>
</organism>
<dbReference type="InterPro" id="IPR037682">
    <property type="entry name" value="TonB_C"/>
</dbReference>
<protein>
    <submittedName>
        <fullName evidence="7">TonB family protein</fullName>
    </submittedName>
</protein>
<keyword evidence="8" id="KW-1185">Reference proteome</keyword>
<feature type="compositionally biased region" description="Low complexity" evidence="5">
    <location>
        <begin position="256"/>
        <end position="286"/>
    </location>
</feature>
<sequence length="370" mass="38102">MISASRFVKVCALSGAIVLHGALGWALMTGTDIEVEGSTGAQEARLGTSFADMVAGTIEADDSQDTLTADPPESITEAEKIIPDEATKADPPSLSHTPVPDTTPDAPKVEVRQPDTPVQTRMPAPDALPDTPDAALAENVTPTVPLAADAVPTIAALSPPPEVAKPLKPTPAQPSEMTPPDQTEPELTTPLAPDMAQDVIKAQDNPSSAVARSLRPQRRSEAFEEKHKQARPPKSAKKRTKKQPAVTARGNSNQNATAGSATGQAAAKATTSGNAQGHSNAAGNAAASNYPGLVMKKISRVSRPRAASKGTAVIAFSIAPSGALARVSVARSSGSAQLDQAAAQMIRRAAPFPAPPAGARRDFSISIKGR</sequence>
<comment type="subcellular location">
    <subcellularLocation>
        <location evidence="1">Membrane</location>
        <topology evidence="1">Single-pass membrane protein</topology>
    </subcellularLocation>
</comment>
<gene>
    <name evidence="7" type="ORF">N7U68_14950</name>
</gene>
<reference evidence="7" key="1">
    <citation type="submission" date="2022-10" db="EMBL/GenBank/DDBJ databases">
        <title>Roseovarius pelagicus sp. nov., isolated from Arctic seawater.</title>
        <authorList>
            <person name="Hong Y.W."/>
            <person name="Hwang C.Y."/>
        </authorList>
    </citation>
    <scope>NUCLEOTIDE SEQUENCE</scope>
    <source>
        <strain evidence="7">HL-MP18</strain>
    </source>
</reference>
<feature type="compositionally biased region" description="Basic residues" evidence="5">
    <location>
        <begin position="228"/>
        <end position="242"/>
    </location>
</feature>
<dbReference type="Pfam" id="PF03544">
    <property type="entry name" value="TonB_C"/>
    <property type="match status" value="1"/>
</dbReference>
<evidence type="ECO:0000256" key="3">
    <source>
        <dbReference type="ARBA" id="ARBA00022989"/>
    </source>
</evidence>
<dbReference type="Proteomes" id="UP001064087">
    <property type="component" value="Chromosome"/>
</dbReference>
<dbReference type="RefSeq" id="WP_263047331.1">
    <property type="nucleotide sequence ID" value="NZ_CP106738.1"/>
</dbReference>
<dbReference type="Gene3D" id="3.30.1150.10">
    <property type="match status" value="1"/>
</dbReference>
<keyword evidence="2" id="KW-0812">Transmembrane</keyword>
<feature type="region of interest" description="Disordered" evidence="5">
    <location>
        <begin position="84"/>
        <end position="134"/>
    </location>
</feature>
<evidence type="ECO:0000256" key="1">
    <source>
        <dbReference type="ARBA" id="ARBA00004167"/>
    </source>
</evidence>
<evidence type="ECO:0000313" key="8">
    <source>
        <dbReference type="Proteomes" id="UP001064087"/>
    </source>
</evidence>
<dbReference type="InterPro" id="IPR006260">
    <property type="entry name" value="TonB/TolA_C"/>
</dbReference>
<feature type="compositionally biased region" description="Low complexity" evidence="5">
    <location>
        <begin position="123"/>
        <end position="134"/>
    </location>
</feature>
<dbReference type="EMBL" id="CP106738">
    <property type="protein sequence ID" value="UXX82385.1"/>
    <property type="molecule type" value="Genomic_DNA"/>
</dbReference>
<evidence type="ECO:0000256" key="2">
    <source>
        <dbReference type="ARBA" id="ARBA00022692"/>
    </source>
</evidence>
<feature type="domain" description="TonB C-terminal" evidence="6">
    <location>
        <begin position="284"/>
        <end position="370"/>
    </location>
</feature>
<evidence type="ECO:0000256" key="4">
    <source>
        <dbReference type="ARBA" id="ARBA00023136"/>
    </source>
</evidence>
<dbReference type="NCBIfam" id="TIGR01352">
    <property type="entry name" value="tonB_Cterm"/>
    <property type="match status" value="1"/>
</dbReference>
<feature type="region of interest" description="Disordered" evidence="5">
    <location>
        <begin position="157"/>
        <end position="189"/>
    </location>
</feature>
<feature type="compositionally biased region" description="Pro residues" evidence="5">
    <location>
        <begin position="158"/>
        <end position="172"/>
    </location>
</feature>
<evidence type="ECO:0000313" key="7">
    <source>
        <dbReference type="EMBL" id="UXX82385.1"/>
    </source>
</evidence>